<protein>
    <submittedName>
        <fullName evidence="9">Regulatory protein</fullName>
    </submittedName>
</protein>
<organism evidence="9 10">
    <name type="scientific">Corynebacterium halotolerans YIM 70093 = DSM 44683</name>
    <dbReference type="NCBI Taxonomy" id="1121362"/>
    <lineage>
        <taxon>Bacteria</taxon>
        <taxon>Bacillati</taxon>
        <taxon>Actinomycetota</taxon>
        <taxon>Actinomycetes</taxon>
        <taxon>Mycobacteriales</taxon>
        <taxon>Corynebacteriaceae</taxon>
        <taxon>Corynebacterium</taxon>
    </lineage>
</organism>
<dbReference type="STRING" id="1121362.A605_00845"/>
<feature type="transmembrane region" description="Helical" evidence="7">
    <location>
        <begin position="60"/>
        <end position="80"/>
    </location>
</feature>
<dbReference type="Proteomes" id="UP000011723">
    <property type="component" value="Chromosome"/>
</dbReference>
<comment type="similarity">
    <text evidence="2">Belongs to the EamA transporter family.</text>
</comment>
<dbReference type="HOGENOM" id="CLU_033863_2_2_11"/>
<evidence type="ECO:0000256" key="1">
    <source>
        <dbReference type="ARBA" id="ARBA00004141"/>
    </source>
</evidence>
<evidence type="ECO:0000313" key="10">
    <source>
        <dbReference type="Proteomes" id="UP000011723"/>
    </source>
</evidence>
<proteinExistence type="inferred from homology"/>
<gene>
    <name evidence="9" type="ORF">A605_00845</name>
</gene>
<evidence type="ECO:0000256" key="4">
    <source>
        <dbReference type="ARBA" id="ARBA00022989"/>
    </source>
</evidence>
<feature type="transmembrane region" description="Helical" evidence="7">
    <location>
        <begin position="203"/>
        <end position="221"/>
    </location>
</feature>
<feature type="compositionally biased region" description="Polar residues" evidence="6">
    <location>
        <begin position="299"/>
        <end position="308"/>
    </location>
</feature>
<dbReference type="eggNOG" id="COG0697">
    <property type="taxonomic scope" value="Bacteria"/>
</dbReference>
<name>M1NUJ5_9CORY</name>
<dbReference type="PANTHER" id="PTHR32322:SF2">
    <property type="entry name" value="EAMA DOMAIN-CONTAINING PROTEIN"/>
    <property type="match status" value="1"/>
</dbReference>
<feature type="domain" description="EamA" evidence="8">
    <location>
        <begin position="140"/>
        <end position="275"/>
    </location>
</feature>
<reference evidence="9" key="1">
    <citation type="journal article" date="2012" name="Stand. Genomic Sci.">
        <title>Genome sequence of the halotolerant bacterium Corynebacterium halotolerans type strain YIM 70093(T) (= DSM 44683(T)).</title>
        <authorList>
            <person name="Ruckert C."/>
            <person name="Albersmeier A."/>
            <person name="Al-Dilaimi A."/>
            <person name="Niehaus K."/>
            <person name="Szczepanowski R."/>
            <person name="Kalinowski J."/>
        </authorList>
    </citation>
    <scope>NUCLEOTIDE SEQUENCE [LARGE SCALE GENOMIC DNA]</scope>
    <source>
        <strain evidence="9">YIM 70093</strain>
    </source>
</reference>
<feature type="transmembrane region" description="Helical" evidence="7">
    <location>
        <begin position="140"/>
        <end position="158"/>
    </location>
</feature>
<feature type="transmembrane region" description="Helical" evidence="7">
    <location>
        <begin position="30"/>
        <end position="48"/>
    </location>
</feature>
<evidence type="ECO:0000256" key="6">
    <source>
        <dbReference type="SAM" id="MobiDB-lite"/>
    </source>
</evidence>
<dbReference type="GO" id="GO:0016020">
    <property type="term" value="C:membrane"/>
    <property type="evidence" value="ECO:0007669"/>
    <property type="project" value="UniProtKB-SubCell"/>
</dbReference>
<feature type="region of interest" description="Disordered" evidence="6">
    <location>
        <begin position="285"/>
        <end position="308"/>
    </location>
</feature>
<evidence type="ECO:0000256" key="2">
    <source>
        <dbReference type="ARBA" id="ARBA00007362"/>
    </source>
</evidence>
<dbReference type="InterPro" id="IPR037185">
    <property type="entry name" value="EmrE-like"/>
</dbReference>
<dbReference type="PATRIC" id="fig|1121362.3.peg.160"/>
<dbReference type="SUPFAM" id="SSF103481">
    <property type="entry name" value="Multidrug resistance efflux transporter EmrE"/>
    <property type="match status" value="2"/>
</dbReference>
<evidence type="ECO:0000256" key="5">
    <source>
        <dbReference type="ARBA" id="ARBA00023136"/>
    </source>
</evidence>
<comment type="subcellular location">
    <subcellularLocation>
        <location evidence="1">Membrane</location>
        <topology evidence="1">Multi-pass membrane protein</topology>
    </subcellularLocation>
</comment>
<keyword evidence="10" id="KW-1185">Reference proteome</keyword>
<dbReference type="Pfam" id="PF00892">
    <property type="entry name" value="EamA"/>
    <property type="match status" value="2"/>
</dbReference>
<keyword evidence="5 7" id="KW-0472">Membrane</keyword>
<sequence length="308" mass="32440">MNLLITAITPLIWGTTYYVTTEFLPADRPLLAGFLRAFPAGLILLAWFRVLPTGQWWWKSIVLGVLNIGAFFAFLFWAAFLLPGGVAAVITNTAPLWVIALSPALLGTQVRGLQLIAAAVAIAGVAALVIGPGVQLNVQGIAVGLAGALCMALGVVLTKRFGRPEGVPGLAVTGWQLMFGGLFLLPFLLFIEGLPGQLSTTNLLGFVYMFTLNGAVAYGLWFRGISLLDAVSVAMLGILSPVTATLIGVFLNGEVLSPLQWAGGAAVLAALVLANLAALQPRRARSREVPHIQPPGQPQPTSVPQERS</sequence>
<feature type="transmembrane region" description="Helical" evidence="7">
    <location>
        <begin position="86"/>
        <end position="106"/>
    </location>
</feature>
<feature type="transmembrane region" description="Helical" evidence="7">
    <location>
        <begin position="233"/>
        <end position="253"/>
    </location>
</feature>
<feature type="transmembrane region" description="Helical" evidence="7">
    <location>
        <begin position="259"/>
        <end position="279"/>
    </location>
</feature>
<dbReference type="KEGG" id="chn:A605_00845"/>
<evidence type="ECO:0000259" key="8">
    <source>
        <dbReference type="Pfam" id="PF00892"/>
    </source>
</evidence>
<dbReference type="InterPro" id="IPR050638">
    <property type="entry name" value="AA-Vitamin_Transporters"/>
</dbReference>
<feature type="transmembrane region" description="Helical" evidence="7">
    <location>
        <begin position="113"/>
        <end position="134"/>
    </location>
</feature>
<evidence type="ECO:0000256" key="3">
    <source>
        <dbReference type="ARBA" id="ARBA00022692"/>
    </source>
</evidence>
<dbReference type="OrthoDB" id="5430053at2"/>
<feature type="domain" description="EamA" evidence="8">
    <location>
        <begin position="4"/>
        <end position="129"/>
    </location>
</feature>
<feature type="transmembrane region" description="Helical" evidence="7">
    <location>
        <begin position="170"/>
        <end position="191"/>
    </location>
</feature>
<accession>M1NUJ5</accession>
<keyword evidence="4 7" id="KW-1133">Transmembrane helix</keyword>
<dbReference type="AlphaFoldDB" id="M1NUJ5"/>
<dbReference type="EMBL" id="CP003697">
    <property type="protein sequence ID" value="AGF71185.1"/>
    <property type="molecule type" value="Genomic_DNA"/>
</dbReference>
<dbReference type="PANTHER" id="PTHR32322">
    <property type="entry name" value="INNER MEMBRANE TRANSPORTER"/>
    <property type="match status" value="1"/>
</dbReference>
<dbReference type="InterPro" id="IPR000620">
    <property type="entry name" value="EamA_dom"/>
</dbReference>
<evidence type="ECO:0000313" key="9">
    <source>
        <dbReference type="EMBL" id="AGF71185.1"/>
    </source>
</evidence>
<keyword evidence="3 7" id="KW-0812">Transmembrane</keyword>
<dbReference type="RefSeq" id="WP_015399609.1">
    <property type="nucleotide sequence ID" value="NC_020302.1"/>
</dbReference>
<evidence type="ECO:0000256" key="7">
    <source>
        <dbReference type="SAM" id="Phobius"/>
    </source>
</evidence>